<feature type="domain" description="Response regulatory" evidence="3">
    <location>
        <begin position="16"/>
        <end position="129"/>
    </location>
</feature>
<dbReference type="Gene3D" id="3.40.50.2300">
    <property type="match status" value="1"/>
</dbReference>
<evidence type="ECO:0000313" key="4">
    <source>
        <dbReference type="EMBL" id="SEG02686.1"/>
    </source>
</evidence>
<dbReference type="AlphaFoldDB" id="A0A8G2BXD0"/>
<keyword evidence="5" id="KW-1185">Reference proteome</keyword>
<comment type="caution">
    <text evidence="4">The sequence shown here is derived from an EMBL/GenBank/DDBJ whole genome shotgun (WGS) entry which is preliminary data.</text>
</comment>
<dbReference type="Pfam" id="PF00072">
    <property type="entry name" value="Response_reg"/>
    <property type="match status" value="1"/>
</dbReference>
<dbReference type="EMBL" id="FNVS01000012">
    <property type="protein sequence ID" value="SEG02686.1"/>
    <property type="molecule type" value="Genomic_DNA"/>
</dbReference>
<name>A0A8G2BXD0_9BACT</name>
<accession>A0A8G2BXD0</accession>
<keyword evidence="1 2" id="KW-0597">Phosphoprotein</keyword>
<dbReference type="PANTHER" id="PTHR44591:SF3">
    <property type="entry name" value="RESPONSE REGULATORY DOMAIN-CONTAINING PROTEIN"/>
    <property type="match status" value="1"/>
</dbReference>
<evidence type="ECO:0000313" key="5">
    <source>
        <dbReference type="Proteomes" id="UP000236725"/>
    </source>
</evidence>
<dbReference type="PANTHER" id="PTHR44591">
    <property type="entry name" value="STRESS RESPONSE REGULATOR PROTEIN 1"/>
    <property type="match status" value="1"/>
</dbReference>
<dbReference type="GO" id="GO:0000160">
    <property type="term" value="P:phosphorelay signal transduction system"/>
    <property type="evidence" value="ECO:0007669"/>
    <property type="project" value="InterPro"/>
</dbReference>
<proteinExistence type="predicted"/>
<dbReference type="RefSeq" id="WP_099463061.1">
    <property type="nucleotide sequence ID" value="NZ_FNVS01000012.1"/>
</dbReference>
<reference evidence="4 5" key="1">
    <citation type="submission" date="2016-10" db="EMBL/GenBank/DDBJ databases">
        <authorList>
            <person name="Varghese N."/>
            <person name="Submissions S."/>
        </authorList>
    </citation>
    <scope>NUCLEOTIDE SEQUENCE [LARGE SCALE GENOMIC DNA]</scope>
    <source>
        <strain evidence="4 5">DSM 29073</strain>
    </source>
</reference>
<evidence type="ECO:0000256" key="2">
    <source>
        <dbReference type="PROSITE-ProRule" id="PRU00169"/>
    </source>
</evidence>
<dbReference type="Proteomes" id="UP000236725">
    <property type="component" value="Unassembled WGS sequence"/>
</dbReference>
<dbReference type="SMART" id="SM00448">
    <property type="entry name" value="REC"/>
    <property type="match status" value="1"/>
</dbReference>
<dbReference type="SUPFAM" id="SSF52172">
    <property type="entry name" value="CheY-like"/>
    <property type="match status" value="1"/>
</dbReference>
<dbReference type="PROSITE" id="PS50110">
    <property type="entry name" value="RESPONSE_REGULATORY"/>
    <property type="match status" value="1"/>
</dbReference>
<evidence type="ECO:0000259" key="3">
    <source>
        <dbReference type="PROSITE" id="PS50110"/>
    </source>
</evidence>
<dbReference type="InterPro" id="IPR011006">
    <property type="entry name" value="CheY-like_superfamily"/>
</dbReference>
<gene>
    <name evidence="4" type="ORF">SAMN05444001_11292</name>
</gene>
<feature type="modified residue" description="4-aspartylphosphate" evidence="2">
    <location>
        <position position="64"/>
    </location>
</feature>
<dbReference type="InterPro" id="IPR050595">
    <property type="entry name" value="Bact_response_regulator"/>
</dbReference>
<protein>
    <submittedName>
        <fullName evidence="4">Response regulator receiver domain-containing protein</fullName>
    </submittedName>
</protein>
<dbReference type="CDD" id="cd17546">
    <property type="entry name" value="REC_hyHK_CKI1_RcsC-like"/>
    <property type="match status" value="1"/>
</dbReference>
<dbReference type="InterPro" id="IPR001789">
    <property type="entry name" value="Sig_transdc_resp-reg_receiver"/>
</dbReference>
<sequence>MNTETNEALPSESPITILIAEDEESNYLLLKTILQKHCNLLRAKTGKEALALFKENCVDLILLDIKMPEMTGIEALGEIRKMNKDIPVIMQSAYVFDSDMDAARNAGASDFITKPINLKIFKATISKYCPSFVW</sequence>
<evidence type="ECO:0000256" key="1">
    <source>
        <dbReference type="ARBA" id="ARBA00022553"/>
    </source>
</evidence>
<organism evidence="4 5">
    <name type="scientific">Parabacteroides chinchillae</name>
    <dbReference type="NCBI Taxonomy" id="871327"/>
    <lineage>
        <taxon>Bacteria</taxon>
        <taxon>Pseudomonadati</taxon>
        <taxon>Bacteroidota</taxon>
        <taxon>Bacteroidia</taxon>
        <taxon>Bacteroidales</taxon>
        <taxon>Tannerellaceae</taxon>
        <taxon>Parabacteroides</taxon>
    </lineage>
</organism>